<evidence type="ECO:0000313" key="1">
    <source>
        <dbReference type="EMBL" id="EKT4440955.1"/>
    </source>
</evidence>
<evidence type="ECO:0000313" key="2">
    <source>
        <dbReference type="Proteomes" id="UP001214521"/>
    </source>
</evidence>
<dbReference type="AlphaFoldDB" id="A0AAI9FZN8"/>
<dbReference type="Proteomes" id="UP001214521">
    <property type="component" value="Unassembled WGS sequence"/>
</dbReference>
<organism evidence="1 2">
    <name type="scientific">Stenotrophomonas maltophilia</name>
    <name type="common">Pseudomonas maltophilia</name>
    <name type="synonym">Xanthomonas maltophilia</name>
    <dbReference type="NCBI Taxonomy" id="40324"/>
    <lineage>
        <taxon>Bacteria</taxon>
        <taxon>Pseudomonadati</taxon>
        <taxon>Pseudomonadota</taxon>
        <taxon>Gammaproteobacteria</taxon>
        <taxon>Lysobacterales</taxon>
        <taxon>Lysobacteraceae</taxon>
        <taxon>Stenotrophomonas</taxon>
        <taxon>Stenotrophomonas maltophilia group</taxon>
    </lineage>
</organism>
<name>A0AAI9FZN8_STEMA</name>
<dbReference type="EMBL" id="ABLOMU010000012">
    <property type="protein sequence ID" value="EKT4440955.1"/>
    <property type="molecule type" value="Genomic_DNA"/>
</dbReference>
<accession>A0AAI9FZN8</accession>
<reference evidence="1" key="1">
    <citation type="submission" date="2022-07" db="EMBL/GenBank/DDBJ databases">
        <authorList>
            <consortium name="Clinical and Environmental Microbiology Branch: Whole genome sequencing antimicrobial resistance pathogens in the healthcare setting"/>
        </authorList>
    </citation>
    <scope>NUCLEOTIDE SEQUENCE</scope>
    <source>
        <strain evidence="1">Stenotrophomonas_maltophilia_2021CK-00905</strain>
    </source>
</reference>
<sequence>METINQSCGSIIADEAASVAYFRRASLILSRADACDKHLRDRWWLTYESGGIFWYANGSSTVSSLTEVWEQWWLRWVRICWHECAARKFARAYLDGGAAMKAEVEAWLVSGAYSPSASSQETWPWRSAQASFPGGPIHLAGWPWHEPMPSSRHCPDMIDPDLWMERARLSSEISSRQPVAFVSNLRRHILQEEFFLERDRAIASAHALRSEVSVVGGGGSIQRL</sequence>
<comment type="caution">
    <text evidence="1">The sequence shown here is derived from an EMBL/GenBank/DDBJ whole genome shotgun (WGS) entry which is preliminary data.</text>
</comment>
<dbReference type="RefSeq" id="WP_164157930.1">
    <property type="nucleotide sequence ID" value="NZ_JBFCWN010000003.1"/>
</dbReference>
<protein>
    <submittedName>
        <fullName evidence="1">Uncharacterized protein</fullName>
    </submittedName>
</protein>
<gene>
    <name evidence="1" type="ORF">QEK83_001602</name>
</gene>
<proteinExistence type="predicted"/>